<organism evidence="2 3">
    <name type="scientific">Daucus carota subsp. sativus</name>
    <name type="common">Carrot</name>
    <dbReference type="NCBI Taxonomy" id="79200"/>
    <lineage>
        <taxon>Eukaryota</taxon>
        <taxon>Viridiplantae</taxon>
        <taxon>Streptophyta</taxon>
        <taxon>Embryophyta</taxon>
        <taxon>Tracheophyta</taxon>
        <taxon>Spermatophyta</taxon>
        <taxon>Magnoliopsida</taxon>
        <taxon>eudicotyledons</taxon>
        <taxon>Gunneridae</taxon>
        <taxon>Pentapetalae</taxon>
        <taxon>asterids</taxon>
        <taxon>campanulids</taxon>
        <taxon>Apiales</taxon>
        <taxon>Apiaceae</taxon>
        <taxon>Apioideae</taxon>
        <taxon>Scandiceae</taxon>
        <taxon>Daucinae</taxon>
        <taxon>Daucus</taxon>
        <taxon>Daucus sect. Daucus</taxon>
    </lineage>
</organism>
<dbReference type="Gene3D" id="3.30.420.10">
    <property type="entry name" value="Ribonuclease H-like superfamily/Ribonuclease H"/>
    <property type="match status" value="1"/>
</dbReference>
<evidence type="ECO:0008006" key="4">
    <source>
        <dbReference type="Google" id="ProtNLM"/>
    </source>
</evidence>
<reference evidence="2" key="2">
    <citation type="submission" date="2022-03" db="EMBL/GenBank/DDBJ databases">
        <title>Draft title - Genomic analysis of global carrot germplasm unveils the trajectory of domestication and the origin of high carotenoid orange carrot.</title>
        <authorList>
            <person name="Iorizzo M."/>
            <person name="Ellison S."/>
            <person name="Senalik D."/>
            <person name="Macko-Podgorni A."/>
            <person name="Grzebelus D."/>
            <person name="Bostan H."/>
            <person name="Rolling W."/>
            <person name="Curaba J."/>
            <person name="Simon P."/>
        </authorList>
    </citation>
    <scope>NUCLEOTIDE SEQUENCE</scope>
    <source>
        <tissue evidence="2">Leaf</tissue>
    </source>
</reference>
<dbReference type="InterPro" id="IPR036397">
    <property type="entry name" value="RNaseH_sf"/>
</dbReference>
<proteinExistence type="predicted"/>
<name>A0AAF0XN02_DAUCS</name>
<protein>
    <recommendedName>
        <fullName evidence="4">Transposase</fullName>
    </recommendedName>
</protein>
<feature type="compositionally biased region" description="Basic and acidic residues" evidence="1">
    <location>
        <begin position="10"/>
        <end position="21"/>
    </location>
</feature>
<evidence type="ECO:0000256" key="1">
    <source>
        <dbReference type="SAM" id="MobiDB-lite"/>
    </source>
</evidence>
<sequence>MSTVQRIWKRSKESPNGDVSHRRTKNSGRKKIQIDLAQFRNILLTQRTTIRGAANALNVSTSKLHRCLKEGEIRRQTNDIKPLLKEENKKARLKFCLSVLDKDSLHHEPKFIDMDNIIHIDEKWFHLTKKFETYYLVLDEDVPHRTCKNKNFVGKVMFLAAIARPRFDSEGNITFSGKVGIWPFVTKEPAKRRSVKRATGTMETKVMTSVGKSVIREFFIGKVLPSIQSRWPSEDANKIIYIQQDNARTHLDPSDPEFCEAAKQYGFDLRLMCQPANSPDLNVLDHGFFSAIQSLRYKVCVRTIDELIDAVENAYETFSPVLSNNIFLTLQSCMLEIMKTQGSNRYKLSHMKKNRLRRQGELPRQLKCDPKLIEDVRRMLD</sequence>
<keyword evidence="3" id="KW-1185">Reference proteome</keyword>
<evidence type="ECO:0000313" key="3">
    <source>
        <dbReference type="Proteomes" id="UP000077755"/>
    </source>
</evidence>
<dbReference type="GO" id="GO:0003676">
    <property type="term" value="F:nucleic acid binding"/>
    <property type="evidence" value="ECO:0007669"/>
    <property type="project" value="InterPro"/>
</dbReference>
<dbReference type="EMBL" id="CP093350">
    <property type="protein sequence ID" value="WOH11073.1"/>
    <property type="molecule type" value="Genomic_DNA"/>
</dbReference>
<evidence type="ECO:0000313" key="2">
    <source>
        <dbReference type="EMBL" id="WOH11073.1"/>
    </source>
</evidence>
<dbReference type="Proteomes" id="UP000077755">
    <property type="component" value="Chromosome 8"/>
</dbReference>
<dbReference type="PANTHER" id="PTHR47169">
    <property type="entry name" value="OS01G0541250 PROTEIN"/>
    <property type="match status" value="1"/>
</dbReference>
<accession>A0AAF0XN02</accession>
<dbReference type="PANTHER" id="PTHR47169:SF2">
    <property type="entry name" value="OS01G0541250 PROTEIN"/>
    <property type="match status" value="1"/>
</dbReference>
<gene>
    <name evidence="2" type="ORF">DCAR_0830552</name>
</gene>
<reference evidence="2" key="1">
    <citation type="journal article" date="2016" name="Nat. Genet.">
        <title>A high-quality carrot genome assembly provides new insights into carotenoid accumulation and asterid genome evolution.</title>
        <authorList>
            <person name="Iorizzo M."/>
            <person name="Ellison S."/>
            <person name="Senalik D."/>
            <person name="Zeng P."/>
            <person name="Satapoomin P."/>
            <person name="Huang J."/>
            <person name="Bowman M."/>
            <person name="Iovene M."/>
            <person name="Sanseverino W."/>
            <person name="Cavagnaro P."/>
            <person name="Yildiz M."/>
            <person name="Macko-Podgorni A."/>
            <person name="Moranska E."/>
            <person name="Grzebelus E."/>
            <person name="Grzebelus D."/>
            <person name="Ashrafi H."/>
            <person name="Zheng Z."/>
            <person name="Cheng S."/>
            <person name="Spooner D."/>
            <person name="Van Deynze A."/>
            <person name="Simon P."/>
        </authorList>
    </citation>
    <scope>NUCLEOTIDE SEQUENCE</scope>
    <source>
        <tissue evidence="2">Leaf</tissue>
    </source>
</reference>
<dbReference type="AlphaFoldDB" id="A0AAF0XN02"/>
<feature type="region of interest" description="Disordered" evidence="1">
    <location>
        <begin position="1"/>
        <end position="27"/>
    </location>
</feature>